<dbReference type="AlphaFoldDB" id="A0A378QBX4"/>
<feature type="transmembrane region" description="Helical" evidence="1">
    <location>
        <begin position="139"/>
        <end position="160"/>
    </location>
</feature>
<evidence type="ECO:0000256" key="2">
    <source>
        <dbReference type="SAM" id="SignalP"/>
    </source>
</evidence>
<keyword evidence="1" id="KW-1133">Transmembrane helix</keyword>
<protein>
    <submittedName>
        <fullName evidence="3">HupE / UreJ protein</fullName>
    </submittedName>
</protein>
<name>A0A378QBX4_FAUOS</name>
<keyword evidence="4" id="KW-1185">Reference proteome</keyword>
<dbReference type="RefSeq" id="WP_062333410.1">
    <property type="nucleotide sequence ID" value="NZ_CBCRZU010000032.1"/>
</dbReference>
<feature type="chain" id="PRO_5016830287" evidence="2">
    <location>
        <begin position="32"/>
        <end position="222"/>
    </location>
</feature>
<proteinExistence type="predicted"/>
<dbReference type="Proteomes" id="UP000255230">
    <property type="component" value="Unassembled WGS sequence"/>
</dbReference>
<dbReference type="EMBL" id="UGPY01000001">
    <property type="protein sequence ID" value="STY98229.1"/>
    <property type="molecule type" value="Genomic_DNA"/>
</dbReference>
<sequence length="222" mass="22972">MKTLNQKTTQKTTHKTMLAAALFSLSSVAVAHVGHGLTHHAGASSVDLMAAITAGLMHPISGLDHVVLAVGMGMVFARQQKLGLGLLVTSLLLGFALVQLSHVAIGSSIIEGAILLSVVLTAVAVLAQRTKIAQANQKSFSLMMAMSLFGLTLFHGMAHAVEMPVSSVSQGFGLGMITAMSALFAVGAGVMNWVKSQSHAHPKLSWLPSIMAALGMALVLAN</sequence>
<keyword evidence="1" id="KW-0472">Membrane</keyword>
<feature type="transmembrane region" description="Helical" evidence="1">
    <location>
        <begin position="172"/>
        <end position="192"/>
    </location>
</feature>
<dbReference type="Pfam" id="PF04955">
    <property type="entry name" value="HupE_UreJ"/>
    <property type="match status" value="1"/>
</dbReference>
<evidence type="ECO:0000256" key="1">
    <source>
        <dbReference type="SAM" id="Phobius"/>
    </source>
</evidence>
<gene>
    <name evidence="3" type="ORF">NCTC10465_02037</name>
</gene>
<reference evidence="3 4" key="1">
    <citation type="submission" date="2018-06" db="EMBL/GenBank/DDBJ databases">
        <authorList>
            <consortium name="Pathogen Informatics"/>
            <person name="Doyle S."/>
        </authorList>
    </citation>
    <scope>NUCLEOTIDE SEQUENCE [LARGE SCALE GENOMIC DNA]</scope>
    <source>
        <strain evidence="3 4">NCTC10465</strain>
    </source>
</reference>
<accession>A0A378QBX4</accession>
<feature type="signal peptide" evidence="2">
    <location>
        <begin position="1"/>
        <end position="31"/>
    </location>
</feature>
<dbReference type="KEGG" id="mos:AXE82_08005"/>
<dbReference type="GeneID" id="35778130"/>
<keyword evidence="2" id="KW-0732">Signal</keyword>
<feature type="transmembrane region" description="Helical" evidence="1">
    <location>
        <begin position="84"/>
        <end position="103"/>
    </location>
</feature>
<dbReference type="InterPro" id="IPR007038">
    <property type="entry name" value="HupE_UreJ"/>
</dbReference>
<feature type="transmembrane region" description="Helical" evidence="1">
    <location>
        <begin position="109"/>
        <end position="127"/>
    </location>
</feature>
<evidence type="ECO:0000313" key="4">
    <source>
        <dbReference type="Proteomes" id="UP000255230"/>
    </source>
</evidence>
<evidence type="ECO:0000313" key="3">
    <source>
        <dbReference type="EMBL" id="STY98229.1"/>
    </source>
</evidence>
<keyword evidence="1" id="KW-0812">Transmembrane</keyword>
<organism evidence="3 4">
    <name type="scientific">Faucicola osloensis</name>
    <name type="common">Moraxella osloensis</name>
    <dbReference type="NCBI Taxonomy" id="34062"/>
    <lineage>
        <taxon>Bacteria</taxon>
        <taxon>Pseudomonadati</taxon>
        <taxon>Pseudomonadota</taxon>
        <taxon>Gammaproteobacteria</taxon>
        <taxon>Moraxellales</taxon>
        <taxon>Moraxellaceae</taxon>
        <taxon>Faucicola</taxon>
    </lineage>
</organism>
<feature type="transmembrane region" description="Helical" evidence="1">
    <location>
        <begin position="55"/>
        <end position="77"/>
    </location>
</feature>